<dbReference type="InterPro" id="IPR015943">
    <property type="entry name" value="WD40/YVTN_repeat-like_dom_sf"/>
</dbReference>
<sequence>MAPPRPRRSLRTGSALAGLLLCALALAAPPPKPPTPVYLDRALEAEGVGLRLRLEALEPGAPGQPVAGQQLRLRIDARRLADGQPLNNWAPGAWLDRATDPLSGAVPVCHQRIAGFLSANLLQRPLLDMTGYYLLSLDAEPSVSVLDPAVSFSGRTSLLAAMRLEGRGFDWVKTSDDARLYVALPEARKLAVLDVQGLKTLAHVALQGRPTRLALQPGERLLWIGRVGEAGDSGVDVFDTVEARIVAQLPLPAGHHEIAFSEDGRLAYVSSREGRALAIVDTDSLAIVRRLSLDDEPSAVLFAPGNGLLWVVSARAGRIWRYSRDGEAVDTRVVERGSGPARLTPDARHVLLANPVQHRLLAHDAGSGALRHAITISGRPYDIAFSAQYAYVRALDSEQVALLSLASLDTAAPFLKFVPAGAAAPSASAELPRASSMAESYEGNGAFIATPAERTLYHYMEGMNAPDAGVRTYGHTPMAALLALRGLRQTGVGEYTAIVRLPAAGQMVMAIASALPKVQECIGLQVAAAAPVAGPAQVAMRWEGDSTRSLAPGERFALRVAARDAQAAARIAGQPLRLRIVMANGNVTATWPMHPDTAQPGVWVAHGALQASGGYYAYLDAATPVQLVFATLFVREPTVLQGAN</sequence>
<proteinExistence type="predicted"/>
<dbReference type="Gene3D" id="2.130.10.10">
    <property type="entry name" value="YVTN repeat-like/Quinoprotein amine dehydrogenase"/>
    <property type="match status" value="1"/>
</dbReference>
<reference evidence="2" key="4">
    <citation type="submission" date="2020-07" db="EMBL/GenBank/DDBJ databases">
        <authorList>
            <person name="Pothier F. J."/>
        </authorList>
    </citation>
    <scope>NUCLEOTIDE SEQUENCE</scope>
    <source>
        <strain evidence="2">CFBP 2533</strain>
    </source>
</reference>
<evidence type="ECO:0000313" key="4">
    <source>
        <dbReference type="Proteomes" id="UP000548771"/>
    </source>
</evidence>
<accession>A0A6V7ETX3</accession>
<reference evidence="3" key="1">
    <citation type="submission" date="2019-03" db="EMBL/GenBank/DDBJ databases">
        <authorList>
            <person name="Moriniere L."/>
            <person name="Burlet A."/>
            <person name="Rosenthal E."/>
            <person name="Portier P."/>
            <person name="Lavire C."/>
            <person name="Nesme X."/>
            <person name="Bull C.T."/>
            <person name="Le Saux M."/>
            <person name="Bertolla F."/>
        </authorList>
    </citation>
    <scope>NUCLEOTIDE SEQUENCE</scope>
    <source>
        <strain evidence="3">CFBP2533</strain>
    </source>
</reference>
<protein>
    <submittedName>
        <fullName evidence="2">Uncharacterized protein</fullName>
    </submittedName>
</protein>
<feature type="chain" id="PRO_5042750909" evidence="1">
    <location>
        <begin position="28"/>
        <end position="644"/>
    </location>
</feature>
<name>A0A6V7ETX3_9XANT</name>
<dbReference type="PANTHER" id="PTHR47197:SF3">
    <property type="entry name" value="DIHYDRO-HEME D1 DEHYDROGENASE"/>
    <property type="match status" value="1"/>
</dbReference>
<dbReference type="AlphaFoldDB" id="A0A6V7ETX3"/>
<feature type="signal peptide" evidence="1">
    <location>
        <begin position="1"/>
        <end position="27"/>
    </location>
</feature>
<dbReference type="RefSeq" id="WP_168959672.1">
    <property type="nucleotide sequence ID" value="NZ_CP103838.1"/>
</dbReference>
<evidence type="ECO:0000313" key="2">
    <source>
        <dbReference type="EMBL" id="CAD0354660.1"/>
    </source>
</evidence>
<keyword evidence="1" id="KW-0732">Signal</keyword>
<dbReference type="EMBL" id="LR828261">
    <property type="protein sequence ID" value="CAD0354666.1"/>
    <property type="molecule type" value="Genomic_DNA"/>
</dbReference>
<dbReference type="InterPro" id="IPR011048">
    <property type="entry name" value="Haem_d1_sf"/>
</dbReference>
<organism evidence="2">
    <name type="scientific">Xanthomonas hortorum pv. pelargonii</name>
    <dbReference type="NCBI Taxonomy" id="453602"/>
    <lineage>
        <taxon>Bacteria</taxon>
        <taxon>Pseudomonadati</taxon>
        <taxon>Pseudomonadota</taxon>
        <taxon>Gammaproteobacteria</taxon>
        <taxon>Lysobacterales</taxon>
        <taxon>Lysobacteraceae</taxon>
        <taxon>Xanthomonas</taxon>
    </lineage>
</organism>
<evidence type="ECO:0000256" key="1">
    <source>
        <dbReference type="SAM" id="SignalP"/>
    </source>
</evidence>
<evidence type="ECO:0000313" key="3">
    <source>
        <dbReference type="EMBL" id="NMI23951.1"/>
    </source>
</evidence>
<reference evidence="4" key="2">
    <citation type="journal article" date="2020" name="Syst. Appl. Microbiol.">
        <title>Clarifying the taxonomy of the causal agent of bacterial leaf spot of lettuce through a polyphasic approach reveals that Xanthomonas cynarae Trebaol et al. 2000 emend. Timilsina et al. 2019 is a later heterotypic synonym of Xanthomonas hortorum Vauterin et al. 1995.</title>
        <authorList>
            <person name="Moriniere L."/>
            <person name="Burlet A."/>
            <person name="Rosenthal E.R."/>
            <person name="Nesme X."/>
            <person name="Portier P."/>
            <person name="Bull C.T."/>
            <person name="Lavire C."/>
            <person name="Fischer-Le Saux M."/>
            <person name="Bertolla F."/>
        </authorList>
    </citation>
    <scope>NUCLEOTIDE SEQUENCE [LARGE SCALE GENOMIC DNA]</scope>
    <source>
        <strain evidence="4">CFBP2533</strain>
    </source>
</reference>
<dbReference type="EMBL" id="LR828261">
    <property type="protein sequence ID" value="CAD0354660.1"/>
    <property type="molecule type" value="Genomic_DNA"/>
</dbReference>
<dbReference type="Pfam" id="PF02239">
    <property type="entry name" value="Cytochrom_D1"/>
    <property type="match status" value="1"/>
</dbReference>
<dbReference type="SUPFAM" id="SSF51004">
    <property type="entry name" value="C-terminal (heme d1) domain of cytochrome cd1-nitrite reductase"/>
    <property type="match status" value="1"/>
</dbReference>
<reference evidence="3" key="3">
    <citation type="journal article" date="2020" name="Syst. Appl. Microbiol.">
        <title>Clarifying the taxonomy of the causal agent of bacterial leaf spot of lettuce through a polyphasic approach reveals that Xanthomonas cynarae Trebaol et al. 2000 emend. Timilsina et al. 2019 is a later heterotypic synonym of Xanthomonas hortorum Vauterin et al. 1995.</title>
        <authorList>
            <person name="Moriniere L."/>
            <person name="Burlet A."/>
            <person name="Rosenthal E.R."/>
            <person name="Nesme X."/>
            <person name="Portier P."/>
            <person name="Bull C.T."/>
            <person name="Lavire C."/>
            <person name="Fischer-Le Saux M."/>
            <person name="Bertolla F."/>
        </authorList>
    </citation>
    <scope>NUCLEOTIDE SEQUENCE</scope>
    <source>
        <strain evidence="3">CFBP2533</strain>
    </source>
</reference>
<dbReference type="InterPro" id="IPR051200">
    <property type="entry name" value="Host-pathogen_enzymatic-act"/>
</dbReference>
<dbReference type="Proteomes" id="UP000548771">
    <property type="component" value="Unassembled WGS sequence"/>
</dbReference>
<dbReference type="EMBL" id="SMDX01000031">
    <property type="protein sequence ID" value="NMI23951.1"/>
    <property type="molecule type" value="Genomic_DNA"/>
</dbReference>
<dbReference type="PANTHER" id="PTHR47197">
    <property type="entry name" value="PROTEIN NIRF"/>
    <property type="match status" value="1"/>
</dbReference>
<gene>
    <name evidence="2" type="ORF">CFBP2533_39510</name>
    <name evidence="3" type="ORF">E1J24_19425</name>
</gene>